<keyword evidence="5" id="KW-0735">Signal-anchor</keyword>
<protein>
    <recommendedName>
        <fullName evidence="10">Hexosyltransferase</fullName>
    </recommendedName>
</protein>
<dbReference type="Pfam" id="PF01762">
    <property type="entry name" value="Galactosyl_T"/>
    <property type="match status" value="1"/>
</dbReference>
<dbReference type="AlphaFoldDB" id="A0A6C0JHF4"/>
<keyword evidence="2" id="KW-0328">Glycosyltransferase</keyword>
<keyword evidence="8" id="KW-0472">Membrane</keyword>
<evidence type="ECO:0000313" key="9">
    <source>
        <dbReference type="EMBL" id="QHU04206.1"/>
    </source>
</evidence>
<evidence type="ECO:0000256" key="1">
    <source>
        <dbReference type="ARBA" id="ARBA00004323"/>
    </source>
</evidence>
<keyword evidence="6" id="KW-1133">Transmembrane helix</keyword>
<keyword evidence="7" id="KW-0333">Golgi apparatus</keyword>
<dbReference type="PANTHER" id="PTHR11214:SF3">
    <property type="entry name" value="BETA-1,3-GALACTOSYLTRANSFERASE 6"/>
    <property type="match status" value="1"/>
</dbReference>
<dbReference type="SUPFAM" id="SSF53448">
    <property type="entry name" value="Nucleotide-diphospho-sugar transferases"/>
    <property type="match status" value="1"/>
</dbReference>
<evidence type="ECO:0008006" key="10">
    <source>
        <dbReference type="Google" id="ProtNLM"/>
    </source>
</evidence>
<evidence type="ECO:0000256" key="4">
    <source>
        <dbReference type="ARBA" id="ARBA00022692"/>
    </source>
</evidence>
<dbReference type="Gene3D" id="3.90.550.50">
    <property type="match status" value="1"/>
</dbReference>
<name>A0A6C0JHF4_9ZZZZ</name>
<dbReference type="EMBL" id="MN740394">
    <property type="protein sequence ID" value="QHU04206.1"/>
    <property type="molecule type" value="Genomic_DNA"/>
</dbReference>
<dbReference type="PANTHER" id="PTHR11214">
    <property type="entry name" value="BETA-1,3-N-ACETYLGLUCOSAMINYLTRANSFERASE"/>
    <property type="match status" value="1"/>
</dbReference>
<proteinExistence type="predicted"/>
<dbReference type="InterPro" id="IPR029044">
    <property type="entry name" value="Nucleotide-diphossugar_trans"/>
</dbReference>
<evidence type="ECO:0000256" key="7">
    <source>
        <dbReference type="ARBA" id="ARBA00023034"/>
    </source>
</evidence>
<evidence type="ECO:0000256" key="8">
    <source>
        <dbReference type="ARBA" id="ARBA00023136"/>
    </source>
</evidence>
<evidence type="ECO:0000256" key="6">
    <source>
        <dbReference type="ARBA" id="ARBA00022989"/>
    </source>
</evidence>
<reference evidence="9" key="1">
    <citation type="journal article" date="2020" name="Nature">
        <title>Giant virus diversity and host interactions through global metagenomics.</title>
        <authorList>
            <person name="Schulz F."/>
            <person name="Roux S."/>
            <person name="Paez-Espino D."/>
            <person name="Jungbluth S."/>
            <person name="Walsh D.A."/>
            <person name="Denef V.J."/>
            <person name="McMahon K.D."/>
            <person name="Konstantinidis K.T."/>
            <person name="Eloe-Fadrosh E.A."/>
            <person name="Kyrpides N.C."/>
            <person name="Woyke T."/>
        </authorList>
    </citation>
    <scope>NUCLEOTIDE SEQUENCE</scope>
    <source>
        <strain evidence="9">GVMAG-M-3300027708-39</strain>
    </source>
</reference>
<comment type="subcellular location">
    <subcellularLocation>
        <location evidence="1">Golgi apparatus membrane</location>
        <topology evidence="1">Single-pass type II membrane protein</topology>
    </subcellularLocation>
</comment>
<evidence type="ECO:0000256" key="2">
    <source>
        <dbReference type="ARBA" id="ARBA00022676"/>
    </source>
</evidence>
<dbReference type="GO" id="GO:0000139">
    <property type="term" value="C:Golgi membrane"/>
    <property type="evidence" value="ECO:0007669"/>
    <property type="project" value="UniProtKB-SubCell"/>
</dbReference>
<evidence type="ECO:0000256" key="5">
    <source>
        <dbReference type="ARBA" id="ARBA00022968"/>
    </source>
</evidence>
<accession>A0A6C0JHF4</accession>
<keyword evidence="4" id="KW-0812">Transmembrane</keyword>
<dbReference type="InterPro" id="IPR002659">
    <property type="entry name" value="Glyco_trans_31"/>
</dbReference>
<sequence length="215" mass="25331">MNCKKYVKKALFQKNTWLKSIPSYLKYYHVIGDETLDRDFVFDDVSQVLWVKTPDDYNSLPKKVIEAYNAVHATFDYKYIFKTDDDQILVNSNFFNTITKLITNKTPISHYGGYIVDIPESHLSQYHKIHPELPKNLPLYATKYCSGRFYFLSNDATADLLTKTDLIKKEYFEDYAIGYNLHEKYKIDMLNILTNKIFTDIELSDFPQLVKKNKI</sequence>
<keyword evidence="3" id="KW-0808">Transferase</keyword>
<dbReference type="GO" id="GO:0016758">
    <property type="term" value="F:hexosyltransferase activity"/>
    <property type="evidence" value="ECO:0007669"/>
    <property type="project" value="InterPro"/>
</dbReference>
<evidence type="ECO:0000256" key="3">
    <source>
        <dbReference type="ARBA" id="ARBA00022679"/>
    </source>
</evidence>
<organism evidence="9">
    <name type="scientific">viral metagenome</name>
    <dbReference type="NCBI Taxonomy" id="1070528"/>
    <lineage>
        <taxon>unclassified sequences</taxon>
        <taxon>metagenomes</taxon>
        <taxon>organismal metagenomes</taxon>
    </lineage>
</organism>